<reference evidence="9" key="2">
    <citation type="submission" date="2019-01" db="UniProtKB">
        <authorList>
            <consortium name="EnsemblPlants"/>
        </authorList>
    </citation>
    <scope>IDENTIFICATION</scope>
    <source>
        <strain evidence="9">cv. Heinz 1706</strain>
    </source>
</reference>
<sequence length="222" mass="24659">MDSTQTQVYEDFVPSTKLVQEEHLDTLHLTLQGFKKEELRVELNKTGTLKISGQRPVGKSNKWRRFQKEFPVAVNCDRSKISAKLENGILHVIQPKMITSSEKKDNKLIATLAENTPAANRQTTTLRDEFSKQDNAGTNTCSKEEPKTNSPKNSEQTEGKSSSSSSSYSEWTDDETIGKVSCLAANMKKTRKVMKMILVALSVLGIGLYVANVMNSANGVEE</sequence>
<evidence type="ECO:0000256" key="3">
    <source>
        <dbReference type="ARBA" id="ARBA00022821"/>
    </source>
</evidence>
<evidence type="ECO:0000313" key="9">
    <source>
        <dbReference type="EnsemblPlants" id="Solyc01g009215.1.1"/>
    </source>
</evidence>
<dbReference type="OrthoDB" id="1431247at2759"/>
<evidence type="ECO:0000259" key="8">
    <source>
        <dbReference type="PROSITE" id="PS01031"/>
    </source>
</evidence>
<dbReference type="Gene3D" id="2.60.40.790">
    <property type="match status" value="1"/>
</dbReference>
<keyword evidence="3" id="KW-0611">Plant defense</keyword>
<dbReference type="GO" id="GO:0005886">
    <property type="term" value="C:plasma membrane"/>
    <property type="evidence" value="ECO:0007669"/>
    <property type="project" value="UniProtKB-SubCell"/>
</dbReference>
<feature type="transmembrane region" description="Helical" evidence="7">
    <location>
        <begin position="196"/>
        <end position="214"/>
    </location>
</feature>
<reference evidence="9" key="1">
    <citation type="journal article" date="2012" name="Nature">
        <title>The tomato genome sequence provides insights into fleshy fruit evolution.</title>
        <authorList>
            <consortium name="Tomato Genome Consortium"/>
        </authorList>
    </citation>
    <scope>NUCLEOTIDE SEQUENCE [LARGE SCALE GENOMIC DNA]</scope>
    <source>
        <strain evidence="9">cv. Heinz 1706</strain>
    </source>
</reference>
<name>A0A3Q7EAA3_SOLLC</name>
<dbReference type="AlphaFoldDB" id="A0A3Q7EAA3"/>
<keyword evidence="10" id="KW-1185">Reference proteome</keyword>
<organism evidence="9">
    <name type="scientific">Solanum lycopersicum</name>
    <name type="common">Tomato</name>
    <name type="synonym">Lycopersicon esculentum</name>
    <dbReference type="NCBI Taxonomy" id="4081"/>
    <lineage>
        <taxon>Eukaryota</taxon>
        <taxon>Viridiplantae</taxon>
        <taxon>Streptophyta</taxon>
        <taxon>Embryophyta</taxon>
        <taxon>Tracheophyta</taxon>
        <taxon>Spermatophyta</taxon>
        <taxon>Magnoliopsida</taxon>
        <taxon>eudicotyledons</taxon>
        <taxon>Gunneridae</taxon>
        <taxon>Pentapetalae</taxon>
        <taxon>asterids</taxon>
        <taxon>lamiids</taxon>
        <taxon>Solanales</taxon>
        <taxon>Solanaceae</taxon>
        <taxon>Solanoideae</taxon>
        <taxon>Solaneae</taxon>
        <taxon>Solanum</taxon>
        <taxon>Solanum subgen. Lycopersicon</taxon>
    </lineage>
</organism>
<dbReference type="GO" id="GO:0006952">
    <property type="term" value="P:defense response"/>
    <property type="evidence" value="ECO:0007669"/>
    <property type="project" value="UniProtKB-KW"/>
</dbReference>
<dbReference type="KEGG" id="sly:101250148"/>
<evidence type="ECO:0000256" key="5">
    <source>
        <dbReference type="RuleBase" id="RU003616"/>
    </source>
</evidence>
<dbReference type="STRING" id="4081.A0A3Q7EAA3"/>
<evidence type="ECO:0000313" key="10">
    <source>
        <dbReference type="Proteomes" id="UP000004994"/>
    </source>
</evidence>
<dbReference type="EnsemblPlants" id="Solyc01g009215.1.1">
    <property type="protein sequence ID" value="Solyc01g009215.1.1"/>
    <property type="gene ID" value="Solyc01g009215.1"/>
</dbReference>
<dbReference type="PROSITE" id="PS01031">
    <property type="entry name" value="SHSP"/>
    <property type="match status" value="1"/>
</dbReference>
<dbReference type="InterPro" id="IPR002068">
    <property type="entry name" value="A-crystallin/Hsp20_dom"/>
</dbReference>
<keyword evidence="7" id="KW-1133">Transmembrane helix</keyword>
<dbReference type="Gramene" id="Solyc01g009215.1.1">
    <property type="protein sequence ID" value="Solyc01g009215.1.1"/>
    <property type="gene ID" value="Solyc01g009215.1"/>
</dbReference>
<dbReference type="InterPro" id="IPR008978">
    <property type="entry name" value="HSP20-like_chaperone"/>
</dbReference>
<dbReference type="FunCoup" id="A0A3Q7EAA3">
    <property type="interactions" value="87"/>
</dbReference>
<evidence type="ECO:0000256" key="2">
    <source>
        <dbReference type="ARBA" id="ARBA00022475"/>
    </source>
</evidence>
<dbReference type="GeneID" id="101250148"/>
<keyword evidence="7" id="KW-0472">Membrane</keyword>
<evidence type="ECO:0000256" key="7">
    <source>
        <dbReference type="SAM" id="Phobius"/>
    </source>
</evidence>
<dbReference type="CDD" id="cd06464">
    <property type="entry name" value="ACD_sHsps-like"/>
    <property type="match status" value="1"/>
</dbReference>
<feature type="domain" description="SHSP" evidence="8">
    <location>
        <begin position="7"/>
        <end position="111"/>
    </location>
</feature>
<dbReference type="RefSeq" id="XP_004228875.1">
    <property type="nucleotide sequence ID" value="XM_004228827.5"/>
</dbReference>
<evidence type="ECO:0000256" key="6">
    <source>
        <dbReference type="SAM" id="MobiDB-lite"/>
    </source>
</evidence>
<protein>
    <recommendedName>
        <fullName evidence="8">SHSP domain-containing protein</fullName>
    </recommendedName>
</protein>
<proteinExistence type="inferred from homology"/>
<dbReference type="SUPFAM" id="SSF49764">
    <property type="entry name" value="HSP20-like chaperones"/>
    <property type="match status" value="1"/>
</dbReference>
<comment type="similarity">
    <text evidence="4 5">Belongs to the small heat shock protein (HSP20) family.</text>
</comment>
<dbReference type="PANTHER" id="PTHR43670:SF110">
    <property type="entry name" value="SHSP DOMAIN-CONTAINING PROTEIN"/>
    <property type="match status" value="1"/>
</dbReference>
<accession>A0A3Q7EAA3</accession>
<dbReference type="OMA" id="CLAANMK"/>
<keyword evidence="7" id="KW-0812">Transmembrane</keyword>
<gene>
    <name evidence="9" type="primary">LOC101250148</name>
</gene>
<dbReference type="PANTHER" id="PTHR43670">
    <property type="entry name" value="HEAT SHOCK PROTEIN 26"/>
    <property type="match status" value="1"/>
</dbReference>
<comment type="subcellular location">
    <subcellularLocation>
        <location evidence="1">Cell membrane</location>
        <topology evidence="1">Single-pass membrane protein</topology>
    </subcellularLocation>
</comment>
<evidence type="ECO:0000256" key="4">
    <source>
        <dbReference type="PROSITE-ProRule" id="PRU00285"/>
    </source>
</evidence>
<feature type="region of interest" description="Disordered" evidence="6">
    <location>
        <begin position="119"/>
        <end position="171"/>
    </location>
</feature>
<dbReference type="Proteomes" id="UP000004994">
    <property type="component" value="Chromosome 1"/>
</dbReference>
<dbReference type="GO" id="GO:0034605">
    <property type="term" value="P:cellular response to heat"/>
    <property type="evidence" value="ECO:0000318"/>
    <property type="project" value="GO_Central"/>
</dbReference>
<dbReference type="InParanoid" id="A0A3Q7EAA3"/>
<keyword evidence="2" id="KW-1003">Cell membrane</keyword>
<dbReference type="Pfam" id="PF00011">
    <property type="entry name" value="HSP20"/>
    <property type="match status" value="1"/>
</dbReference>
<evidence type="ECO:0000256" key="1">
    <source>
        <dbReference type="ARBA" id="ARBA00004162"/>
    </source>
</evidence>
<feature type="compositionally biased region" description="Polar residues" evidence="6">
    <location>
        <begin position="148"/>
        <end position="160"/>
    </location>
</feature>